<evidence type="ECO:0000313" key="4">
    <source>
        <dbReference type="Proteomes" id="UP000662904"/>
    </source>
</evidence>
<evidence type="ECO:0000256" key="1">
    <source>
        <dbReference type="ARBA" id="ARBA00044755"/>
    </source>
</evidence>
<dbReference type="PANTHER" id="PTHR35024:SF4">
    <property type="entry name" value="POLYMER-FORMING CYTOSKELETAL PROTEIN"/>
    <property type="match status" value="1"/>
</dbReference>
<comment type="similarity">
    <text evidence="1">Belongs to the bactofilin family.</text>
</comment>
<dbReference type="AlphaFoldDB" id="A0A8A0RM97"/>
<accession>A0A8A0RM97</accession>
<dbReference type="KEGG" id="kme:H0A61_00987"/>
<dbReference type="RefSeq" id="WP_206708854.1">
    <property type="nucleotide sequence ID" value="NZ_CP059066.1"/>
</dbReference>
<evidence type="ECO:0000313" key="3">
    <source>
        <dbReference type="EMBL" id="QSQ08649.1"/>
    </source>
</evidence>
<dbReference type="PANTHER" id="PTHR35024">
    <property type="entry name" value="HYPOTHETICAL CYTOSOLIC PROTEIN"/>
    <property type="match status" value="1"/>
</dbReference>
<evidence type="ECO:0008006" key="5">
    <source>
        <dbReference type="Google" id="ProtNLM"/>
    </source>
</evidence>
<name>A0A8A0RM97_9FIRM</name>
<dbReference type="Proteomes" id="UP000662904">
    <property type="component" value="Chromosome"/>
</dbReference>
<feature type="region of interest" description="Disordered" evidence="2">
    <location>
        <begin position="121"/>
        <end position="143"/>
    </location>
</feature>
<dbReference type="Pfam" id="PF04519">
    <property type="entry name" value="Bactofilin"/>
    <property type="match status" value="1"/>
</dbReference>
<gene>
    <name evidence="3" type="ORF">H0A61_00987</name>
</gene>
<reference evidence="3" key="1">
    <citation type="submission" date="2020-07" db="EMBL/GenBank/DDBJ databases">
        <title>Koleobacter methoxysyntrophicus gen. nov., sp. nov., a novel anaerobic bacterium isolated from deep subsurface oil field and proposal of Koleobacterales ord. nov. in the phylum Firmicutes.</title>
        <authorList>
            <person name="Sakamoto S."/>
            <person name="Tamaki H."/>
        </authorList>
    </citation>
    <scope>NUCLEOTIDE SEQUENCE</scope>
    <source>
        <strain evidence="3">NRmbB1</strain>
    </source>
</reference>
<organism evidence="3 4">
    <name type="scientific">Koleobacter methoxysyntrophicus</name>
    <dbReference type="NCBI Taxonomy" id="2751313"/>
    <lineage>
        <taxon>Bacteria</taxon>
        <taxon>Bacillati</taxon>
        <taxon>Bacillota</taxon>
        <taxon>Clostridia</taxon>
        <taxon>Koleobacterales</taxon>
        <taxon>Koleobacteraceae</taxon>
        <taxon>Koleobacter</taxon>
    </lineage>
</organism>
<keyword evidence="4" id="KW-1185">Reference proteome</keyword>
<protein>
    <recommendedName>
        <fullName evidence="5">Polymer-forming cytoskeletal protein</fullName>
    </recommendedName>
</protein>
<dbReference type="EMBL" id="CP059066">
    <property type="protein sequence ID" value="QSQ08649.1"/>
    <property type="molecule type" value="Genomic_DNA"/>
</dbReference>
<evidence type="ECO:0000256" key="2">
    <source>
        <dbReference type="SAM" id="MobiDB-lite"/>
    </source>
</evidence>
<sequence length="143" mass="15362">MFGKKEQESTNIRNIDKVDTIIGKGTEIKGSVEGTGVIRVDGKIEGDIHTSGDVIVGETGKVYADIKARHVTAAGEVHGNIQAQGKLEIIAKGKVYGDIQVSSLVINDGAIFEGKSEMIKEDSSGPKEFNLNFTENEEEEAKN</sequence>
<dbReference type="InterPro" id="IPR007607">
    <property type="entry name" value="BacA/B"/>
</dbReference>
<proteinExistence type="inferred from homology"/>